<reference evidence="1 2" key="1">
    <citation type="journal article" date="2024" name="G3 (Bethesda)">
        <title>Genome assembly of Hibiscus sabdariffa L. provides insights into metabolisms of medicinal natural products.</title>
        <authorList>
            <person name="Kim T."/>
        </authorList>
    </citation>
    <scope>NUCLEOTIDE SEQUENCE [LARGE SCALE GENOMIC DNA]</scope>
    <source>
        <strain evidence="1">TK-2024</strain>
        <tissue evidence="1">Old leaves</tissue>
    </source>
</reference>
<evidence type="ECO:0000313" key="1">
    <source>
        <dbReference type="EMBL" id="KAK9008010.1"/>
    </source>
</evidence>
<dbReference type="Proteomes" id="UP001396334">
    <property type="component" value="Unassembled WGS sequence"/>
</dbReference>
<proteinExistence type="predicted"/>
<name>A0ABR2R4Z9_9ROSI</name>
<dbReference type="EMBL" id="JBBPBN010000026">
    <property type="protein sequence ID" value="KAK9008010.1"/>
    <property type="molecule type" value="Genomic_DNA"/>
</dbReference>
<accession>A0ABR2R4Z9</accession>
<protein>
    <submittedName>
        <fullName evidence="1">Uncharacterized protein</fullName>
    </submittedName>
</protein>
<evidence type="ECO:0000313" key="2">
    <source>
        <dbReference type="Proteomes" id="UP001396334"/>
    </source>
</evidence>
<comment type="caution">
    <text evidence="1">The sequence shown here is derived from an EMBL/GenBank/DDBJ whole genome shotgun (WGS) entry which is preliminary data.</text>
</comment>
<organism evidence="1 2">
    <name type="scientific">Hibiscus sabdariffa</name>
    <name type="common">roselle</name>
    <dbReference type="NCBI Taxonomy" id="183260"/>
    <lineage>
        <taxon>Eukaryota</taxon>
        <taxon>Viridiplantae</taxon>
        <taxon>Streptophyta</taxon>
        <taxon>Embryophyta</taxon>
        <taxon>Tracheophyta</taxon>
        <taxon>Spermatophyta</taxon>
        <taxon>Magnoliopsida</taxon>
        <taxon>eudicotyledons</taxon>
        <taxon>Gunneridae</taxon>
        <taxon>Pentapetalae</taxon>
        <taxon>rosids</taxon>
        <taxon>malvids</taxon>
        <taxon>Malvales</taxon>
        <taxon>Malvaceae</taxon>
        <taxon>Malvoideae</taxon>
        <taxon>Hibiscus</taxon>
    </lineage>
</organism>
<sequence length="96" mass="10841">MAGFEQQVKERAKELKVFFKKGVKIVGESCKKGWNKFHHQNDGEIVDKIKSKNNTSRSLIVTYDMNSEPSREDKQEVVPATMSHLTVEGREGGTTS</sequence>
<keyword evidence="2" id="KW-1185">Reference proteome</keyword>
<gene>
    <name evidence="1" type="ORF">V6N11_074917</name>
</gene>